<keyword evidence="5" id="KW-0472">Membrane</keyword>
<keyword evidence="3" id="KW-0813">Transport</keyword>
<keyword evidence="8" id="KW-1185">Reference proteome</keyword>
<dbReference type="GO" id="GO:0030117">
    <property type="term" value="C:membrane coat"/>
    <property type="evidence" value="ECO:0007669"/>
    <property type="project" value="InterPro"/>
</dbReference>
<protein>
    <submittedName>
        <fullName evidence="7">AP-3 complex subunit beta</fullName>
    </submittedName>
</protein>
<dbReference type="GO" id="GO:0016192">
    <property type="term" value="P:vesicle-mediated transport"/>
    <property type="evidence" value="ECO:0007669"/>
    <property type="project" value="InterPro"/>
</dbReference>
<dbReference type="VEuPathDB" id="FungiDB:BON22_3542"/>
<dbReference type="Pfam" id="PF01602">
    <property type="entry name" value="Adaptin_N"/>
    <property type="match status" value="1"/>
</dbReference>
<evidence type="ECO:0000259" key="6">
    <source>
        <dbReference type="Pfam" id="PF01602"/>
    </source>
</evidence>
<dbReference type="AlphaFoldDB" id="A0A1V2L540"/>
<name>A0A1V2L540_CYBFA</name>
<comment type="caution">
    <text evidence="7">The sequence shown here is derived from an EMBL/GenBank/DDBJ whole genome shotgun (WGS) entry which is preliminary data.</text>
</comment>
<dbReference type="InterPro" id="IPR002553">
    <property type="entry name" value="Clathrin/coatomer_adapt-like_N"/>
</dbReference>
<comment type="subcellular location">
    <subcellularLocation>
        <location evidence="1">Endomembrane system</location>
    </subcellularLocation>
</comment>
<evidence type="ECO:0000313" key="7">
    <source>
        <dbReference type="EMBL" id="ONH66860.1"/>
    </source>
</evidence>
<dbReference type="SUPFAM" id="SSF48371">
    <property type="entry name" value="ARM repeat"/>
    <property type="match status" value="1"/>
</dbReference>
<dbReference type="InterPro" id="IPR011989">
    <property type="entry name" value="ARM-like"/>
</dbReference>
<dbReference type="GO" id="GO:0012505">
    <property type="term" value="C:endomembrane system"/>
    <property type="evidence" value="ECO:0007669"/>
    <property type="project" value="UniProtKB-SubCell"/>
</dbReference>
<evidence type="ECO:0000256" key="2">
    <source>
        <dbReference type="ARBA" id="ARBA00006613"/>
    </source>
</evidence>
<dbReference type="EMBL" id="MPUK01000006">
    <property type="protein sequence ID" value="ONH66860.1"/>
    <property type="molecule type" value="Genomic_DNA"/>
</dbReference>
<keyword evidence="4" id="KW-0653">Protein transport</keyword>
<evidence type="ECO:0000256" key="5">
    <source>
        <dbReference type="ARBA" id="ARBA00023136"/>
    </source>
</evidence>
<evidence type="ECO:0000313" key="8">
    <source>
        <dbReference type="Proteomes" id="UP000189513"/>
    </source>
</evidence>
<reference evidence="8" key="1">
    <citation type="journal article" date="2017" name="Genome Announc.">
        <title>Genome sequences of Cyberlindnera fabianii 65, Pichia kudriavzevii 129, and Saccharomyces cerevisiae 131 isolated from fermented masau fruits in Zimbabwe.</title>
        <authorList>
            <person name="van Rijswijck I.M.H."/>
            <person name="Derks M.F.L."/>
            <person name="Abee T."/>
            <person name="de Ridder D."/>
            <person name="Smid E.J."/>
        </authorList>
    </citation>
    <scope>NUCLEOTIDE SEQUENCE [LARGE SCALE GENOMIC DNA]</scope>
    <source>
        <strain evidence="8">65</strain>
    </source>
</reference>
<evidence type="ECO:0000256" key="3">
    <source>
        <dbReference type="ARBA" id="ARBA00022448"/>
    </source>
</evidence>
<dbReference type="OMA" id="HFLVRST"/>
<evidence type="ECO:0000256" key="1">
    <source>
        <dbReference type="ARBA" id="ARBA00004308"/>
    </source>
</evidence>
<dbReference type="Gene3D" id="1.25.10.10">
    <property type="entry name" value="Leucine-rich Repeat Variant"/>
    <property type="match status" value="1"/>
</dbReference>
<organism evidence="7 8">
    <name type="scientific">Cyberlindnera fabianii</name>
    <name type="common">Yeast</name>
    <name type="synonym">Hansenula fabianii</name>
    <dbReference type="NCBI Taxonomy" id="36022"/>
    <lineage>
        <taxon>Eukaryota</taxon>
        <taxon>Fungi</taxon>
        <taxon>Dikarya</taxon>
        <taxon>Ascomycota</taxon>
        <taxon>Saccharomycotina</taxon>
        <taxon>Saccharomycetes</taxon>
        <taxon>Phaffomycetales</taxon>
        <taxon>Phaffomycetaceae</taxon>
        <taxon>Cyberlindnera</taxon>
    </lineage>
</organism>
<dbReference type="PANTHER" id="PTHR11134">
    <property type="entry name" value="ADAPTOR COMPLEX SUBUNIT BETA FAMILY MEMBER"/>
    <property type="match status" value="1"/>
</dbReference>
<dbReference type="STRING" id="36022.A0A1V2L540"/>
<evidence type="ECO:0000256" key="4">
    <source>
        <dbReference type="ARBA" id="ARBA00022927"/>
    </source>
</evidence>
<dbReference type="GO" id="GO:0006886">
    <property type="term" value="P:intracellular protein transport"/>
    <property type="evidence" value="ECO:0007669"/>
    <property type="project" value="InterPro"/>
</dbReference>
<dbReference type="InterPro" id="IPR016024">
    <property type="entry name" value="ARM-type_fold"/>
</dbReference>
<sequence>MADPLNRITAMLESARDMTIEAAAAASAKLADTPTEMRPQQVSALLNAKSEREVLRGLKYVISLVSSGKDASGFFTDVVKNVSSSSLSVRKLVYTYLLRYAEKENDTALLSVNAIQKSLGDKNEQVRALAIRVMSEIRIGSIYPIVLLGIRKCIADSSVSVRKASAVALINVYNNYGASSVEELIEILQTLLKDRSPVVIGETITAFKTICPDRYDLLHGHYRRLCSLIPELNEWSQAYLTEILTNYAREFLPRPKIINTASSSREFITLPDNYNEIPFPVYDVEFDPDLKLFLDSIKGLVYNSNEAVILAVGRAHFHLSPPKTFKESQIAAAFVRNLITSPPESANFIIQSILFMAMHDPTLFVQYEKRFYLLPRDHFNNAQFKLKILSAICNENNIKTILHELQYYALNSEDKQIAIESVKAIGVCSQISDYWSGKILKWLLNDISDPQRDPLVVAEFLTVIRYIVQQNPQNNVRTVARLARLLDQESLADTAKESIIWLVGEFASVAPEIGPDVLRKLIKNFAYETDKVRYHVLLLSAKIYSHSLGKYAEETGDVSLENYDYSGIIPKMFNYVTHLARYDDVYDTRDRARTFYFLLSTKGQHTQLATLLLQAPKPVPLVTMRKITDPLDRAKGTDHFTSLQVDEIVKDYNMLPPWCDADRIPDSSIREEIEVKERRDNDEDFMSKGTDHVVKPVHNTINHFDHQVAFLVIEAFFKK</sequence>
<feature type="domain" description="Clathrin/coatomer adaptor adaptin-like N-terminal" evidence="6">
    <location>
        <begin position="37"/>
        <end position="599"/>
    </location>
</feature>
<dbReference type="Proteomes" id="UP000189513">
    <property type="component" value="Unassembled WGS sequence"/>
</dbReference>
<comment type="similarity">
    <text evidence="2">Belongs to the adaptor complexes large subunit family.</text>
</comment>
<dbReference type="InterPro" id="IPR026739">
    <property type="entry name" value="AP_beta"/>
</dbReference>
<accession>A0A1V2L540</accession>
<gene>
    <name evidence="7" type="ORF">BON22_3542</name>
</gene>
<proteinExistence type="inferred from homology"/>